<gene>
    <name evidence="4" type="ORF">BXT84_09160</name>
</gene>
<dbReference type="Gene3D" id="3.40.630.30">
    <property type="match status" value="1"/>
</dbReference>
<protein>
    <recommendedName>
        <fullName evidence="3">N-acetyltransferase domain-containing protein</fullName>
    </recommendedName>
</protein>
<dbReference type="Pfam" id="PF00583">
    <property type="entry name" value="Acetyltransf_1"/>
    <property type="match status" value="1"/>
</dbReference>
<organism evidence="4 5">
    <name type="scientific">Sulfobacillus thermotolerans</name>
    <dbReference type="NCBI Taxonomy" id="338644"/>
    <lineage>
        <taxon>Bacteria</taxon>
        <taxon>Bacillati</taxon>
        <taxon>Bacillota</taxon>
        <taxon>Clostridia</taxon>
        <taxon>Eubacteriales</taxon>
        <taxon>Clostridiales Family XVII. Incertae Sedis</taxon>
        <taxon>Sulfobacillus</taxon>
    </lineage>
</organism>
<keyword evidence="2" id="KW-0012">Acyltransferase</keyword>
<dbReference type="CDD" id="cd04301">
    <property type="entry name" value="NAT_SF"/>
    <property type="match status" value="1"/>
</dbReference>
<dbReference type="InterPro" id="IPR016181">
    <property type="entry name" value="Acyl_CoA_acyltransferase"/>
</dbReference>
<keyword evidence="5" id="KW-1185">Reference proteome</keyword>
<reference evidence="4 5" key="1">
    <citation type="journal article" date="2019" name="Sci. Rep.">
        <title>Sulfobacillus thermotolerans: new insights into resistance and metabolic capacities of acidophilic chemolithotrophs.</title>
        <authorList>
            <person name="Panyushkina A.E."/>
            <person name="Babenko V.V."/>
            <person name="Nikitina A.S."/>
            <person name="Selezneva O.V."/>
            <person name="Tsaplina I.A."/>
            <person name="Letarova M.A."/>
            <person name="Kostryukova E.S."/>
            <person name="Letarov A.V."/>
        </authorList>
    </citation>
    <scope>NUCLEOTIDE SEQUENCE [LARGE SCALE GENOMIC DNA]</scope>
    <source>
        <strain evidence="4 5">Kr1</strain>
    </source>
</reference>
<name>A0ABN5H0M0_9FIRM</name>
<accession>A0ABN5H0M0</accession>
<evidence type="ECO:0000313" key="5">
    <source>
        <dbReference type="Proteomes" id="UP000325292"/>
    </source>
</evidence>
<dbReference type="EMBL" id="CP019454">
    <property type="protein sequence ID" value="AUW94099.1"/>
    <property type="molecule type" value="Genomic_DNA"/>
</dbReference>
<feature type="domain" description="N-acetyltransferase" evidence="3">
    <location>
        <begin position="15"/>
        <end position="176"/>
    </location>
</feature>
<dbReference type="PROSITE" id="PS51186">
    <property type="entry name" value="GNAT"/>
    <property type="match status" value="1"/>
</dbReference>
<evidence type="ECO:0000256" key="2">
    <source>
        <dbReference type="ARBA" id="ARBA00023315"/>
    </source>
</evidence>
<proteinExistence type="predicted"/>
<dbReference type="InterPro" id="IPR050832">
    <property type="entry name" value="Bact_Acetyltransf"/>
</dbReference>
<sequence length="176" mass="19873">MPIKSLYMDKSGMPYVVRSAYPDDADDIVSLIRTVGREEVYIANEEDYYSAEQQRRILTQLNDSVQLVLVAESQGQVFGTLEAVRGTFRKNRHVVTFGMALSEAFRGQGRGAGLIATMEEWAARGAVQKIALSVFESNERAIRFYEHHGYHKEAARPGQFVIQGRMVAEVFMAKYL</sequence>
<keyword evidence="1" id="KW-0808">Transferase</keyword>
<dbReference type="Proteomes" id="UP000325292">
    <property type="component" value="Chromosome"/>
</dbReference>
<dbReference type="PANTHER" id="PTHR43877">
    <property type="entry name" value="AMINOALKYLPHOSPHONATE N-ACETYLTRANSFERASE-RELATED-RELATED"/>
    <property type="match status" value="1"/>
</dbReference>
<dbReference type="InterPro" id="IPR000182">
    <property type="entry name" value="GNAT_dom"/>
</dbReference>
<evidence type="ECO:0000256" key="1">
    <source>
        <dbReference type="ARBA" id="ARBA00022679"/>
    </source>
</evidence>
<dbReference type="SUPFAM" id="SSF55729">
    <property type="entry name" value="Acyl-CoA N-acyltransferases (Nat)"/>
    <property type="match status" value="1"/>
</dbReference>
<evidence type="ECO:0000313" key="4">
    <source>
        <dbReference type="EMBL" id="AUW94099.1"/>
    </source>
</evidence>
<evidence type="ECO:0000259" key="3">
    <source>
        <dbReference type="PROSITE" id="PS51186"/>
    </source>
</evidence>